<dbReference type="AlphaFoldDB" id="A0A5C2RUU7"/>
<evidence type="ECO:0000256" key="1">
    <source>
        <dbReference type="SAM" id="MobiDB-lite"/>
    </source>
</evidence>
<dbReference type="SUPFAM" id="SSF57997">
    <property type="entry name" value="Tropomyosin"/>
    <property type="match status" value="1"/>
</dbReference>
<gene>
    <name evidence="2" type="ORF">L227DRAFT_641735</name>
</gene>
<name>A0A5C2RUU7_9APHY</name>
<feature type="region of interest" description="Disordered" evidence="1">
    <location>
        <begin position="1228"/>
        <end position="1262"/>
    </location>
</feature>
<organism evidence="2 3">
    <name type="scientific">Lentinus tigrinus ALCF2SS1-6</name>
    <dbReference type="NCBI Taxonomy" id="1328759"/>
    <lineage>
        <taxon>Eukaryota</taxon>
        <taxon>Fungi</taxon>
        <taxon>Dikarya</taxon>
        <taxon>Basidiomycota</taxon>
        <taxon>Agaricomycotina</taxon>
        <taxon>Agaricomycetes</taxon>
        <taxon>Polyporales</taxon>
        <taxon>Polyporaceae</taxon>
        <taxon>Lentinus</taxon>
    </lineage>
</organism>
<keyword evidence="3" id="KW-1185">Reference proteome</keyword>
<dbReference type="OrthoDB" id="2122982at2759"/>
<reference evidence="2" key="1">
    <citation type="journal article" date="2018" name="Genome Biol. Evol.">
        <title>Genomics and development of Lentinus tigrinus, a white-rot wood-decaying mushroom with dimorphic fruiting bodies.</title>
        <authorList>
            <person name="Wu B."/>
            <person name="Xu Z."/>
            <person name="Knudson A."/>
            <person name="Carlson A."/>
            <person name="Chen N."/>
            <person name="Kovaka S."/>
            <person name="LaButti K."/>
            <person name="Lipzen A."/>
            <person name="Pennachio C."/>
            <person name="Riley R."/>
            <person name="Schakwitz W."/>
            <person name="Umezawa K."/>
            <person name="Ohm R.A."/>
            <person name="Grigoriev I.V."/>
            <person name="Nagy L.G."/>
            <person name="Gibbons J."/>
            <person name="Hibbett D."/>
        </authorList>
    </citation>
    <scope>NUCLEOTIDE SEQUENCE [LARGE SCALE GENOMIC DNA]</scope>
    <source>
        <strain evidence="2">ALCF2SS1-6</strain>
    </source>
</reference>
<proteinExistence type="predicted"/>
<dbReference type="STRING" id="1328759.A0A5C2RUU7"/>
<dbReference type="EMBL" id="ML122312">
    <property type="protein sequence ID" value="RPD53976.1"/>
    <property type="molecule type" value="Genomic_DNA"/>
</dbReference>
<sequence>MSLPSPTGISPTYDLLGQYSDDEEKAKPRSPVAESHEHHVIWKKVSETHEDLLAQRSKAKVDPGASKLNTASNVVWNGGSSSTPSVQGITNNTNTFFDKTPGLLKVLDKIGEIHPFAGIAILAFKAVYELEVKRRENDKKILAVYGEMRDMMAALAQLQTIKSEDEVGPDGLSIKARMQHLVQETATDIKKCANTCDAFLKKKLLVKVLTCAKWEHVLSKFSTHFHKRRAEFEFALSIHVGLGVDKANTKLDDLGEATKQIQDRMDTMLQFFQTVVTAEQKEITARVKDKGREGAVLENDRLLKELLDLYRGVDGGVESSGIRGRRDVAAVSIEDLRLEIREDIEVAVERNAEIFSRKFEMQRKLIIDELSRVVHREGDRIIDAVTAGPHDRIIDPDLHAIWKDMGWRGSTKARHFVLALRDYFREKMEEQKRSEYVEAPRIQEQDEWALEWINVTRLQPIVEAFDDDASNFITVTEANEFTTARPRDWSLLHWLAYWAIGWQITATMYRDKINHLFAKMFALKGHVHPAVRNSVDTYLHTVWTGISELTSSIDPYYAPETLREKFQSYIDDEERRLREGLEAVRYDIDAMDTLVLVTGPGRIEKYAFPMLYLLLKKDYEVMRLSRKNVINKDELWDAADTIEWVLQAVNFRYKDLQDIFRQQKLDPRQQFRNFACGLFEHWRNSDGLWSRNVVFPDHVYDDDEEEQDVKPEDILNYPLDSDDLFDPSGYDAPPFEPTDDDMASRWPLRAVLGPWCGFLSKGDVYPCQPMISVHVHAVDSTHFEATSNTPNGTFYTLSGEYISDGDSRICFVFSMRYAARFDPLYFRGYVYDNGTTFAGVWGTTPEACTEANIYRSQSAEDSQSTLVMSDAVENHFVFKRLPPWLMCCRPDPLEYQLNGPRALWKYALTAVREMVGMHLCTWSYFKRRRDNRKRYIELLIRLNYADLDEEEVMELARIRQTLTAADARLYETRYEYELRSTPIHLDITCDHCDSTIIGPRIVCLDCDSAKTLNLCDDPRCRNSEVDVEKRADLPIPHLPGHAVFKMRTMMHLREFGKMDNAARSALKKARQTFDDVSELIEDDRSFTQSPDLYRQSRAAKIVQSKLSCVVCKQRVSKPCWYCIVCQDDVFVCTICDAKGPLTVGTHHKLHPLVRCQDEVHYGPLSVEQRLEQLEVRFTGMEHRFESMETKFGGMEGRFGALETRVGSMDEKLRRIEKMLEAMWSRSRKLASSRRAQSVNVSSSGYPRPLPSTPPPRWDPETP</sequence>
<feature type="compositionally biased region" description="Pro residues" evidence="1">
    <location>
        <begin position="1247"/>
        <end position="1256"/>
    </location>
</feature>
<dbReference type="SUPFAM" id="SSF57850">
    <property type="entry name" value="RING/U-box"/>
    <property type="match status" value="1"/>
</dbReference>
<evidence type="ECO:0000313" key="3">
    <source>
        <dbReference type="Proteomes" id="UP000313359"/>
    </source>
</evidence>
<dbReference type="Proteomes" id="UP000313359">
    <property type="component" value="Unassembled WGS sequence"/>
</dbReference>
<protein>
    <submittedName>
        <fullName evidence="2">Uncharacterized protein</fullName>
    </submittedName>
</protein>
<accession>A0A5C2RUU7</accession>
<dbReference type="Gene3D" id="1.20.1270.70">
    <property type="entry name" value="Designed single chain three-helix bundle"/>
    <property type="match status" value="1"/>
</dbReference>
<evidence type="ECO:0000313" key="2">
    <source>
        <dbReference type="EMBL" id="RPD53976.1"/>
    </source>
</evidence>